<dbReference type="AlphaFoldDB" id="A0A1N7IXD5"/>
<dbReference type="GO" id="GO:1990281">
    <property type="term" value="C:efflux pump complex"/>
    <property type="evidence" value="ECO:0007669"/>
    <property type="project" value="TreeGrafter"/>
</dbReference>
<dbReference type="GO" id="GO:0009279">
    <property type="term" value="C:cell outer membrane"/>
    <property type="evidence" value="ECO:0007669"/>
    <property type="project" value="UniProtKB-SubCell"/>
</dbReference>
<evidence type="ECO:0000256" key="3">
    <source>
        <dbReference type="ARBA" id="ARBA00022448"/>
    </source>
</evidence>
<protein>
    <submittedName>
        <fullName evidence="8">Outer membrane protein TolC</fullName>
    </submittedName>
</protein>
<name>A0A1N7IXD5_9RHOB</name>
<keyword evidence="6" id="KW-0472">Membrane</keyword>
<accession>A0A1N7IXD5</accession>
<evidence type="ECO:0000256" key="5">
    <source>
        <dbReference type="ARBA" id="ARBA00022692"/>
    </source>
</evidence>
<evidence type="ECO:0000256" key="6">
    <source>
        <dbReference type="ARBA" id="ARBA00023136"/>
    </source>
</evidence>
<dbReference type="PANTHER" id="PTHR30026:SF22">
    <property type="entry name" value="OUTER MEMBRANE EFFLUX PROTEIN"/>
    <property type="match status" value="1"/>
</dbReference>
<organism evidence="8 9">
    <name type="scientific">Rhodobacter aestuarii</name>
    <dbReference type="NCBI Taxonomy" id="453582"/>
    <lineage>
        <taxon>Bacteria</taxon>
        <taxon>Pseudomonadati</taxon>
        <taxon>Pseudomonadota</taxon>
        <taxon>Alphaproteobacteria</taxon>
        <taxon>Rhodobacterales</taxon>
        <taxon>Rhodobacter group</taxon>
        <taxon>Rhodobacter</taxon>
    </lineage>
</organism>
<gene>
    <name evidence="8" type="ORF">SAMN05421580_10187</name>
</gene>
<dbReference type="InterPro" id="IPR051906">
    <property type="entry name" value="TolC-like"/>
</dbReference>
<dbReference type="GO" id="GO:0015562">
    <property type="term" value="F:efflux transmembrane transporter activity"/>
    <property type="evidence" value="ECO:0007669"/>
    <property type="project" value="InterPro"/>
</dbReference>
<evidence type="ECO:0000313" key="8">
    <source>
        <dbReference type="EMBL" id="SIS41657.1"/>
    </source>
</evidence>
<proteinExistence type="inferred from homology"/>
<keyword evidence="4" id="KW-1134">Transmembrane beta strand</keyword>
<sequence length="449" mass="47293">MHSAIRLMTGALVLAACAPQTDGLQLMQSEIDMRLAAGIAEPAPTTALSGKVAQDFTTALRNALLADPGYRAARASEAQAEAQIAVAQSGRRPQLTGSAMAGRIEEHGGTTPDKTTGASGDLTLTQLLYDGGASTAQVDRSTAEALVARAERRVQENAVLLEAARAWIDWQSAASRLAALDRRAAQMDEMIGQIERLASAGTFDRSALDTARGKALDVKLMRRDLAAELADARIRFEQRFGAAPARLGAAQLPSQKLRQAQREDAWRQAPILQRAAAALIAARAGVAAAQAGFRPEVSVQVGATTPMQSDDSSDVMAGVRLRYTFHDGGRRKAQLEASTQTVAAREAALADAQRSARAEHRAAVAQLQTLHSTTGLLAQKATLLAEHARTARSQIATGQSDLGALIATEVEAYQTEERKITTQAALMLAQIEIAAGTGDLAQIVGVDAP</sequence>
<dbReference type="Gene3D" id="1.20.1600.10">
    <property type="entry name" value="Outer membrane efflux proteins (OEP)"/>
    <property type="match status" value="1"/>
</dbReference>
<comment type="similarity">
    <text evidence="2">Belongs to the outer membrane factor (OMF) (TC 1.B.17) family.</text>
</comment>
<evidence type="ECO:0000256" key="7">
    <source>
        <dbReference type="ARBA" id="ARBA00023237"/>
    </source>
</evidence>
<evidence type="ECO:0000256" key="4">
    <source>
        <dbReference type="ARBA" id="ARBA00022452"/>
    </source>
</evidence>
<dbReference type="SUPFAM" id="SSF56954">
    <property type="entry name" value="Outer membrane efflux proteins (OEP)"/>
    <property type="match status" value="1"/>
</dbReference>
<dbReference type="OrthoDB" id="7832865at2"/>
<evidence type="ECO:0000256" key="2">
    <source>
        <dbReference type="ARBA" id="ARBA00007613"/>
    </source>
</evidence>
<reference evidence="9" key="1">
    <citation type="submission" date="2017-01" db="EMBL/GenBank/DDBJ databases">
        <authorList>
            <person name="Varghese N."/>
            <person name="Submissions S."/>
        </authorList>
    </citation>
    <scope>NUCLEOTIDE SEQUENCE [LARGE SCALE GENOMIC DNA]</scope>
    <source>
        <strain evidence="9">DSM 19945</strain>
    </source>
</reference>
<comment type="subcellular location">
    <subcellularLocation>
        <location evidence="1">Cell outer membrane</location>
    </subcellularLocation>
</comment>
<keyword evidence="9" id="KW-1185">Reference proteome</keyword>
<dbReference type="RefSeq" id="WP_083951828.1">
    <property type="nucleotide sequence ID" value="NZ_FTOG01000001.1"/>
</dbReference>
<keyword evidence="5" id="KW-0812">Transmembrane</keyword>
<dbReference type="GO" id="GO:0015288">
    <property type="term" value="F:porin activity"/>
    <property type="evidence" value="ECO:0007669"/>
    <property type="project" value="TreeGrafter"/>
</dbReference>
<dbReference type="InterPro" id="IPR003423">
    <property type="entry name" value="OMP_efflux"/>
</dbReference>
<dbReference type="Pfam" id="PF02321">
    <property type="entry name" value="OEP"/>
    <property type="match status" value="2"/>
</dbReference>
<evidence type="ECO:0000256" key="1">
    <source>
        <dbReference type="ARBA" id="ARBA00004442"/>
    </source>
</evidence>
<evidence type="ECO:0000313" key="9">
    <source>
        <dbReference type="Proteomes" id="UP000186221"/>
    </source>
</evidence>
<keyword evidence="3" id="KW-0813">Transport</keyword>
<dbReference type="PROSITE" id="PS51257">
    <property type="entry name" value="PROKAR_LIPOPROTEIN"/>
    <property type="match status" value="1"/>
</dbReference>
<dbReference type="PANTHER" id="PTHR30026">
    <property type="entry name" value="OUTER MEMBRANE PROTEIN TOLC"/>
    <property type="match status" value="1"/>
</dbReference>
<dbReference type="Proteomes" id="UP000186221">
    <property type="component" value="Unassembled WGS sequence"/>
</dbReference>
<dbReference type="EMBL" id="FTOG01000001">
    <property type="protein sequence ID" value="SIS41657.1"/>
    <property type="molecule type" value="Genomic_DNA"/>
</dbReference>
<dbReference type="STRING" id="453582.SAMN05421580_10187"/>
<keyword evidence="7" id="KW-0998">Cell outer membrane</keyword>